<dbReference type="EMBL" id="JBJQND010000001">
    <property type="protein sequence ID" value="KAL3892347.1"/>
    <property type="molecule type" value="Genomic_DNA"/>
</dbReference>
<keyword evidence="5" id="KW-1185">Reference proteome</keyword>
<feature type="compositionally biased region" description="Basic and acidic residues" evidence="2">
    <location>
        <begin position="14"/>
        <end position="25"/>
    </location>
</feature>
<protein>
    <recommendedName>
        <fullName evidence="3">GRIP domain-containing protein</fullName>
    </recommendedName>
</protein>
<evidence type="ECO:0000313" key="4">
    <source>
        <dbReference type="EMBL" id="KAL3892347.1"/>
    </source>
</evidence>
<dbReference type="AlphaFoldDB" id="A0ABD3Y247"/>
<evidence type="ECO:0000259" key="3">
    <source>
        <dbReference type="PROSITE" id="PS50913"/>
    </source>
</evidence>
<accession>A0ABD3Y247</accession>
<evidence type="ECO:0000256" key="1">
    <source>
        <dbReference type="SAM" id="Coils"/>
    </source>
</evidence>
<feature type="domain" description="GRIP" evidence="3">
    <location>
        <begin position="386"/>
        <end position="434"/>
    </location>
</feature>
<feature type="region of interest" description="Disordered" evidence="2">
    <location>
        <begin position="1"/>
        <end position="25"/>
    </location>
</feature>
<name>A0ABD3Y247_SINWO</name>
<dbReference type="InterPro" id="IPR000237">
    <property type="entry name" value="GRIP_dom"/>
</dbReference>
<organism evidence="4 5">
    <name type="scientific">Sinanodonta woodiana</name>
    <name type="common">Chinese pond mussel</name>
    <name type="synonym">Anodonta woodiana</name>
    <dbReference type="NCBI Taxonomy" id="1069815"/>
    <lineage>
        <taxon>Eukaryota</taxon>
        <taxon>Metazoa</taxon>
        <taxon>Spiralia</taxon>
        <taxon>Lophotrochozoa</taxon>
        <taxon>Mollusca</taxon>
        <taxon>Bivalvia</taxon>
        <taxon>Autobranchia</taxon>
        <taxon>Heteroconchia</taxon>
        <taxon>Palaeoheterodonta</taxon>
        <taxon>Unionida</taxon>
        <taxon>Unionoidea</taxon>
        <taxon>Unionidae</taxon>
        <taxon>Unioninae</taxon>
        <taxon>Sinanodonta</taxon>
    </lineage>
</organism>
<feature type="coiled-coil region" evidence="1">
    <location>
        <begin position="225"/>
        <end position="319"/>
    </location>
</feature>
<comment type="caution">
    <text evidence="4">The sequence shown here is derived from an EMBL/GenBank/DDBJ whole genome shotgun (WGS) entry which is preliminary data.</text>
</comment>
<evidence type="ECO:0000256" key="2">
    <source>
        <dbReference type="SAM" id="MobiDB-lite"/>
    </source>
</evidence>
<gene>
    <name evidence="4" type="ORF">ACJMK2_004560</name>
</gene>
<dbReference type="Proteomes" id="UP001634394">
    <property type="component" value="Unassembled WGS sequence"/>
</dbReference>
<keyword evidence="1" id="KW-0175">Coiled coil</keyword>
<evidence type="ECO:0000313" key="5">
    <source>
        <dbReference type="Proteomes" id="UP001634394"/>
    </source>
</evidence>
<proteinExistence type="predicted"/>
<reference evidence="4 5" key="1">
    <citation type="submission" date="2024-11" db="EMBL/GenBank/DDBJ databases">
        <title>Chromosome-level genome assembly of the freshwater bivalve Anodonta woodiana.</title>
        <authorList>
            <person name="Chen X."/>
        </authorList>
    </citation>
    <scope>NUCLEOTIDE SEQUENCE [LARGE SCALE GENOMIC DNA]</scope>
    <source>
        <strain evidence="4">MN2024</strain>
        <tissue evidence="4">Gills</tissue>
    </source>
</reference>
<sequence>MEDVNENHGYNDCSRQENSSRELDPICHTPRDYVACDEQQTRAVISTDAKGQEQCVLREKEITDAGSFCGPQTCNVDDDSSVVSHSDSATIDSLEMDSLDWSITSFPFRNDTNYEEESTKHSPLSPDVPVQTDMHLKRSQTWEPFLGVAKSTTKKNLIKEKDKQEAGCTKKHFFMTSQECMLVPGCRLPRETIASRLRYEKQHTAHDECPKNEYHTPTQRREQLVKDLRRQVKELAVSVREKDRAIELYKEQISVETKSLVEAKDEEIHRLGQEIITLEEKNEELQKICEESLETSAALEKKRDELRKIMTEREKQHEKFYYEMYKKGQASASFEREEELQHLANIGGCTVTISELVRKLALTEYELAKWQTIRRSESYNEAFHPETETDATLRFLRDSFFHFLTNPKDSKQHLKAVIQILNYTKTQKEKIQSSPVLEGIGKCLEKLKAKAK</sequence>
<dbReference type="PROSITE" id="PS50913">
    <property type="entry name" value="GRIP"/>
    <property type="match status" value="1"/>
</dbReference>